<sequence length="189" mass="20644">MASLYILLVLAIFSVLRVEATGKCNPDIIRKIQTTNNCPWGVLAKLNKMGVFTQAVLPAAEVPDVVKCWSGSVDFRFGPFSRAHANIYFKDGSVKRVGYNQMELFCGQVNESFEGANYKIYFLNIDDTSACYYRCQDDDNAAGEDFGGCVIPVSKVGDPTAQAAIATCKQSLADVGVTTQLQDLQLCTK</sequence>
<keyword evidence="1" id="KW-0732">Signal</keyword>
<name>A0A1B6JIZ1_9HEMI</name>
<evidence type="ECO:0000256" key="1">
    <source>
        <dbReference type="SAM" id="SignalP"/>
    </source>
</evidence>
<evidence type="ECO:0008006" key="3">
    <source>
        <dbReference type="Google" id="ProtNLM"/>
    </source>
</evidence>
<accession>A0A1B6JIZ1</accession>
<feature type="signal peptide" evidence="1">
    <location>
        <begin position="1"/>
        <end position="22"/>
    </location>
</feature>
<dbReference type="EMBL" id="GECU01008624">
    <property type="protein sequence ID" value="JAS99082.1"/>
    <property type="molecule type" value="Transcribed_RNA"/>
</dbReference>
<proteinExistence type="predicted"/>
<dbReference type="AlphaFoldDB" id="A0A1B6JIZ1"/>
<organism evidence="2">
    <name type="scientific">Homalodisca liturata</name>
    <dbReference type="NCBI Taxonomy" id="320908"/>
    <lineage>
        <taxon>Eukaryota</taxon>
        <taxon>Metazoa</taxon>
        <taxon>Ecdysozoa</taxon>
        <taxon>Arthropoda</taxon>
        <taxon>Hexapoda</taxon>
        <taxon>Insecta</taxon>
        <taxon>Pterygota</taxon>
        <taxon>Neoptera</taxon>
        <taxon>Paraneoptera</taxon>
        <taxon>Hemiptera</taxon>
        <taxon>Auchenorrhyncha</taxon>
        <taxon>Membracoidea</taxon>
        <taxon>Cicadellidae</taxon>
        <taxon>Cicadellinae</taxon>
        <taxon>Proconiini</taxon>
        <taxon>Homalodisca</taxon>
    </lineage>
</organism>
<protein>
    <recommendedName>
        <fullName evidence="3">Lipocalin/cytosolic fatty-acid binding domain-containing protein</fullName>
    </recommendedName>
</protein>
<evidence type="ECO:0000313" key="2">
    <source>
        <dbReference type="EMBL" id="JAS99082.1"/>
    </source>
</evidence>
<gene>
    <name evidence="2" type="ORF">g.18193</name>
</gene>
<reference evidence="2" key="1">
    <citation type="submission" date="2015-11" db="EMBL/GenBank/DDBJ databases">
        <title>De novo transcriptome assembly of four potential Pierce s Disease insect vectors from Arizona vineyards.</title>
        <authorList>
            <person name="Tassone E.E."/>
        </authorList>
    </citation>
    <scope>NUCLEOTIDE SEQUENCE</scope>
</reference>
<feature type="chain" id="PRO_5008585959" description="Lipocalin/cytosolic fatty-acid binding domain-containing protein" evidence="1">
    <location>
        <begin position="23"/>
        <end position="189"/>
    </location>
</feature>